<dbReference type="PANTHER" id="PTHR11265:SF0">
    <property type="entry name" value="12S RRNA N4-METHYLCYTIDINE METHYLTRANSFERASE"/>
    <property type="match status" value="1"/>
</dbReference>
<keyword evidence="2 7" id="KW-0963">Cytoplasm</keyword>
<dbReference type="FunFam" id="1.10.150.170:FF:000001">
    <property type="entry name" value="Ribosomal RNA small subunit methyltransferase H"/>
    <property type="match status" value="1"/>
</dbReference>
<feature type="binding site" evidence="7">
    <location>
        <position position="108"/>
    </location>
    <ligand>
        <name>S-adenosyl-L-methionine</name>
        <dbReference type="ChEBI" id="CHEBI:59789"/>
    </ligand>
</feature>
<dbReference type="InterPro" id="IPR023397">
    <property type="entry name" value="SAM-dep_MeTrfase_MraW_recog"/>
</dbReference>
<dbReference type="NCBIfam" id="TIGR00006">
    <property type="entry name" value="16S rRNA (cytosine(1402)-N(4))-methyltransferase RsmH"/>
    <property type="match status" value="1"/>
</dbReference>
<dbReference type="HAMAP" id="MF_01007">
    <property type="entry name" value="16SrRNA_methyltr_H"/>
    <property type="match status" value="1"/>
</dbReference>
<dbReference type="EMBL" id="BMHI01000001">
    <property type="protein sequence ID" value="GGB18105.1"/>
    <property type="molecule type" value="Genomic_DNA"/>
</dbReference>
<dbReference type="InterPro" id="IPR029063">
    <property type="entry name" value="SAM-dependent_MTases_sf"/>
</dbReference>
<gene>
    <name evidence="7 9" type="primary">rsmH</name>
    <name evidence="9" type="ORF">GCM10011492_04970</name>
</gene>
<dbReference type="GO" id="GO:0071424">
    <property type="term" value="F:rRNA (cytosine-N4-)-methyltransferase activity"/>
    <property type="evidence" value="ECO:0007669"/>
    <property type="project" value="UniProtKB-UniRule"/>
</dbReference>
<comment type="catalytic activity">
    <reaction evidence="7">
        <text>cytidine(1402) in 16S rRNA + S-adenosyl-L-methionine = N(4)-methylcytidine(1402) in 16S rRNA + S-adenosyl-L-homocysteine + H(+)</text>
        <dbReference type="Rhea" id="RHEA:42928"/>
        <dbReference type="Rhea" id="RHEA-COMP:10286"/>
        <dbReference type="Rhea" id="RHEA-COMP:10287"/>
        <dbReference type="ChEBI" id="CHEBI:15378"/>
        <dbReference type="ChEBI" id="CHEBI:57856"/>
        <dbReference type="ChEBI" id="CHEBI:59789"/>
        <dbReference type="ChEBI" id="CHEBI:74506"/>
        <dbReference type="ChEBI" id="CHEBI:82748"/>
        <dbReference type="EC" id="2.1.1.199"/>
    </reaction>
</comment>
<dbReference type="GO" id="GO:0005737">
    <property type="term" value="C:cytoplasm"/>
    <property type="evidence" value="ECO:0007669"/>
    <property type="project" value="UniProtKB-SubCell"/>
</dbReference>
<dbReference type="GO" id="GO:0070475">
    <property type="term" value="P:rRNA base methylation"/>
    <property type="evidence" value="ECO:0007669"/>
    <property type="project" value="UniProtKB-UniRule"/>
</dbReference>
<evidence type="ECO:0000256" key="7">
    <source>
        <dbReference type="HAMAP-Rule" id="MF_01007"/>
    </source>
</evidence>
<evidence type="ECO:0000256" key="4">
    <source>
        <dbReference type="ARBA" id="ARBA00022603"/>
    </source>
</evidence>
<keyword evidence="4 7" id="KW-0489">Methyltransferase</keyword>
<dbReference type="AlphaFoldDB" id="A0A916WPS7"/>
<organism evidence="9 10">
    <name type="scientific">Flexivirga endophytica</name>
    <dbReference type="NCBI Taxonomy" id="1849103"/>
    <lineage>
        <taxon>Bacteria</taxon>
        <taxon>Bacillati</taxon>
        <taxon>Actinomycetota</taxon>
        <taxon>Actinomycetes</taxon>
        <taxon>Micrococcales</taxon>
        <taxon>Dermacoccaceae</taxon>
        <taxon>Flexivirga</taxon>
    </lineage>
</organism>
<evidence type="ECO:0000313" key="9">
    <source>
        <dbReference type="EMBL" id="GGB18105.1"/>
    </source>
</evidence>
<dbReference type="Pfam" id="PF01795">
    <property type="entry name" value="Methyltransf_5"/>
    <property type="match status" value="1"/>
</dbReference>
<dbReference type="Gene3D" id="1.10.150.170">
    <property type="entry name" value="Putative methyltransferase TM0872, insert domain"/>
    <property type="match status" value="1"/>
</dbReference>
<dbReference type="Proteomes" id="UP000636793">
    <property type="component" value="Unassembled WGS sequence"/>
</dbReference>
<comment type="similarity">
    <text evidence="1 7">Belongs to the methyltransferase superfamily. RsmH family.</text>
</comment>
<name>A0A916WPS7_9MICO</name>
<evidence type="ECO:0000256" key="2">
    <source>
        <dbReference type="ARBA" id="ARBA00022490"/>
    </source>
</evidence>
<dbReference type="Gene3D" id="3.40.50.150">
    <property type="entry name" value="Vaccinia Virus protein VP39"/>
    <property type="match status" value="1"/>
</dbReference>
<feature type="binding site" evidence="7">
    <location>
        <position position="60"/>
    </location>
    <ligand>
        <name>S-adenosyl-L-methionine</name>
        <dbReference type="ChEBI" id="CHEBI:59789"/>
    </ligand>
</feature>
<feature type="binding site" evidence="7">
    <location>
        <position position="115"/>
    </location>
    <ligand>
        <name>S-adenosyl-L-methionine</name>
        <dbReference type="ChEBI" id="CHEBI:59789"/>
    </ligand>
</feature>
<feature type="compositionally biased region" description="Polar residues" evidence="8">
    <location>
        <begin position="322"/>
        <end position="334"/>
    </location>
</feature>
<evidence type="ECO:0000256" key="6">
    <source>
        <dbReference type="ARBA" id="ARBA00022691"/>
    </source>
</evidence>
<dbReference type="PANTHER" id="PTHR11265">
    <property type="entry name" value="S-ADENOSYL-METHYLTRANSFERASE MRAW"/>
    <property type="match status" value="1"/>
</dbReference>
<dbReference type="SUPFAM" id="SSF53335">
    <property type="entry name" value="S-adenosyl-L-methionine-dependent methyltransferases"/>
    <property type="match status" value="1"/>
</dbReference>
<proteinExistence type="inferred from homology"/>
<keyword evidence="10" id="KW-1185">Reference proteome</keyword>
<evidence type="ECO:0000313" key="10">
    <source>
        <dbReference type="Proteomes" id="UP000636793"/>
    </source>
</evidence>
<protein>
    <recommendedName>
        <fullName evidence="7">Ribosomal RNA small subunit methyltransferase H</fullName>
        <ecNumber evidence="7">2.1.1.199</ecNumber>
    </recommendedName>
    <alternativeName>
        <fullName evidence="7">16S rRNA m(4)C1402 methyltransferase</fullName>
    </alternativeName>
    <alternativeName>
        <fullName evidence="7">rRNA (cytosine-N(4)-)-methyltransferase RsmH</fullName>
    </alternativeName>
</protein>
<comment type="function">
    <text evidence="7">Specifically methylates the N4 position of cytidine in position 1402 (C1402) of 16S rRNA.</text>
</comment>
<feature type="binding site" evidence="7">
    <location>
        <begin position="41"/>
        <end position="43"/>
    </location>
    <ligand>
        <name>S-adenosyl-L-methionine</name>
        <dbReference type="ChEBI" id="CHEBI:59789"/>
    </ligand>
</feature>
<evidence type="ECO:0000256" key="3">
    <source>
        <dbReference type="ARBA" id="ARBA00022552"/>
    </source>
</evidence>
<evidence type="ECO:0000256" key="5">
    <source>
        <dbReference type="ARBA" id="ARBA00022679"/>
    </source>
</evidence>
<comment type="caution">
    <text evidence="9">The sequence shown here is derived from an EMBL/GenBank/DDBJ whole genome shotgun (WGS) entry which is preliminary data.</text>
</comment>
<comment type="subcellular location">
    <subcellularLocation>
        <location evidence="7">Cytoplasm</location>
    </subcellularLocation>
</comment>
<evidence type="ECO:0000256" key="1">
    <source>
        <dbReference type="ARBA" id="ARBA00010396"/>
    </source>
</evidence>
<dbReference type="EC" id="2.1.1.199" evidence="7"/>
<accession>A0A916WPS7</accession>
<reference evidence="9" key="1">
    <citation type="journal article" date="2014" name="Int. J. Syst. Evol. Microbiol.">
        <title>Complete genome sequence of Corynebacterium casei LMG S-19264T (=DSM 44701T), isolated from a smear-ripened cheese.</title>
        <authorList>
            <consortium name="US DOE Joint Genome Institute (JGI-PGF)"/>
            <person name="Walter F."/>
            <person name="Albersmeier A."/>
            <person name="Kalinowski J."/>
            <person name="Ruckert C."/>
        </authorList>
    </citation>
    <scope>NUCLEOTIDE SEQUENCE</scope>
    <source>
        <strain evidence="9">CGMCC 1.15085</strain>
    </source>
</reference>
<sequence length="334" mass="35800">MTTGDAAGRHTPVLAARITELLTPSLDHPGAVFLDGTLGMGGHTEAILTACPHVTAYGVDRDTDALRLAGERLAPFGDRFQPVHAVYDEAIDALAERGVTSVDGVLFDLGVSSLQLDETGRGFAYSVDAPLDMRMDQTTGPTAADVLNTYSAADLTRILRVYGEERFARKIAGAVVREREKEPFTDSARLVELLRRVIPGASQRSGGHPGKRTFQALRIEVNGELAAWEAALPAAIEALAVGGRIAVLSYHSLEDRITKRALTAGATSTAPPGLPVELPEHAPYLKLLTRGGEQPTDEEIADNPRAASARFRAAERILPTNRGVQQSRTKGLRR</sequence>
<feature type="binding site" evidence="7">
    <location>
        <position position="87"/>
    </location>
    <ligand>
        <name>S-adenosyl-L-methionine</name>
        <dbReference type="ChEBI" id="CHEBI:59789"/>
    </ligand>
</feature>
<reference evidence="9" key="2">
    <citation type="submission" date="2020-09" db="EMBL/GenBank/DDBJ databases">
        <authorList>
            <person name="Sun Q."/>
            <person name="Zhou Y."/>
        </authorList>
    </citation>
    <scope>NUCLEOTIDE SEQUENCE</scope>
    <source>
        <strain evidence="9">CGMCC 1.15085</strain>
    </source>
</reference>
<evidence type="ECO:0000256" key="8">
    <source>
        <dbReference type="SAM" id="MobiDB-lite"/>
    </source>
</evidence>
<dbReference type="SUPFAM" id="SSF81799">
    <property type="entry name" value="Putative methyltransferase TM0872, insert domain"/>
    <property type="match status" value="1"/>
</dbReference>
<dbReference type="PIRSF" id="PIRSF004486">
    <property type="entry name" value="MraW"/>
    <property type="match status" value="1"/>
</dbReference>
<keyword evidence="6 7" id="KW-0949">S-adenosyl-L-methionine</keyword>
<keyword evidence="5 7" id="KW-0808">Transferase</keyword>
<feature type="region of interest" description="Disordered" evidence="8">
    <location>
        <begin position="312"/>
        <end position="334"/>
    </location>
</feature>
<dbReference type="InterPro" id="IPR002903">
    <property type="entry name" value="RsmH"/>
</dbReference>
<keyword evidence="3 7" id="KW-0698">rRNA processing</keyword>